<comment type="caution">
    <text evidence="1">The sequence shown here is derived from an EMBL/GenBank/DDBJ whole genome shotgun (WGS) entry which is preliminary data.</text>
</comment>
<protein>
    <submittedName>
        <fullName evidence="1">Uncharacterized protein</fullName>
    </submittedName>
</protein>
<evidence type="ECO:0000313" key="2">
    <source>
        <dbReference type="Proteomes" id="UP001174677"/>
    </source>
</evidence>
<dbReference type="EMBL" id="JARPOI010000001">
    <property type="protein sequence ID" value="KAJ9189638.1"/>
    <property type="molecule type" value="Genomic_DNA"/>
</dbReference>
<organism evidence="1 2">
    <name type="scientific">Hevea brasiliensis</name>
    <name type="common">Para rubber tree</name>
    <name type="synonym">Siphonia brasiliensis</name>
    <dbReference type="NCBI Taxonomy" id="3981"/>
    <lineage>
        <taxon>Eukaryota</taxon>
        <taxon>Viridiplantae</taxon>
        <taxon>Streptophyta</taxon>
        <taxon>Embryophyta</taxon>
        <taxon>Tracheophyta</taxon>
        <taxon>Spermatophyta</taxon>
        <taxon>Magnoliopsida</taxon>
        <taxon>eudicotyledons</taxon>
        <taxon>Gunneridae</taxon>
        <taxon>Pentapetalae</taxon>
        <taxon>rosids</taxon>
        <taxon>fabids</taxon>
        <taxon>Malpighiales</taxon>
        <taxon>Euphorbiaceae</taxon>
        <taxon>Crotonoideae</taxon>
        <taxon>Micrandreae</taxon>
        <taxon>Hevea</taxon>
    </lineage>
</organism>
<sequence length="115" mass="13116">MAATGEQHLTQPLLFKEIIFLTIDQEESLPIDIRSTWMTILENGTLPNDPLEAKRIVQKAFGYSVLDGWLYQRSFLRPWFRCITPEEGMVILINVHKGLCNSHKGGQTIGKNAFQ</sequence>
<dbReference type="PANTHER" id="PTHR48475">
    <property type="entry name" value="RIBONUCLEASE H"/>
    <property type="match status" value="1"/>
</dbReference>
<keyword evidence="2" id="KW-1185">Reference proteome</keyword>
<evidence type="ECO:0000313" key="1">
    <source>
        <dbReference type="EMBL" id="KAJ9189638.1"/>
    </source>
</evidence>
<gene>
    <name evidence="1" type="ORF">P3X46_000907</name>
</gene>
<reference evidence="1" key="1">
    <citation type="journal article" date="2023" name="Plant Biotechnol. J.">
        <title>Chromosome-level wild Hevea brasiliensis genome provides new tools for genomic-assisted breeding and valuable loci to elevate rubber yield.</title>
        <authorList>
            <person name="Cheng H."/>
            <person name="Song X."/>
            <person name="Hu Y."/>
            <person name="Wu T."/>
            <person name="Yang Q."/>
            <person name="An Z."/>
            <person name="Feng S."/>
            <person name="Deng Z."/>
            <person name="Wu W."/>
            <person name="Zeng X."/>
            <person name="Tu M."/>
            <person name="Wang X."/>
            <person name="Huang H."/>
        </authorList>
    </citation>
    <scope>NUCLEOTIDE SEQUENCE</scope>
    <source>
        <strain evidence="1">MT/VB/25A 57/8</strain>
    </source>
</reference>
<name>A0ABQ9NDZ4_HEVBR</name>
<proteinExistence type="predicted"/>
<dbReference type="Proteomes" id="UP001174677">
    <property type="component" value="Chromosome 1"/>
</dbReference>
<dbReference type="PANTHER" id="PTHR48475:SF2">
    <property type="entry name" value="RIBONUCLEASE H"/>
    <property type="match status" value="1"/>
</dbReference>
<accession>A0ABQ9NDZ4</accession>